<reference evidence="2" key="1">
    <citation type="submission" date="2020-04" db="EMBL/GenBank/DDBJ databases">
        <authorList>
            <person name="Alioto T."/>
            <person name="Alioto T."/>
            <person name="Gomez Garrido J."/>
        </authorList>
    </citation>
    <scope>NUCLEOTIDE SEQUENCE</scope>
    <source>
        <strain evidence="2">A484AB</strain>
    </source>
</reference>
<dbReference type="OrthoDB" id="5971812at2759"/>
<proteinExistence type="predicted"/>
<evidence type="ECO:0000313" key="3">
    <source>
        <dbReference type="Proteomes" id="UP001152795"/>
    </source>
</evidence>
<protein>
    <recommendedName>
        <fullName evidence="1">DUF6589 domain-containing protein</fullName>
    </recommendedName>
</protein>
<organism evidence="2 3">
    <name type="scientific">Paramuricea clavata</name>
    <name type="common">Red gorgonian</name>
    <name type="synonym">Violescent sea-whip</name>
    <dbReference type="NCBI Taxonomy" id="317549"/>
    <lineage>
        <taxon>Eukaryota</taxon>
        <taxon>Metazoa</taxon>
        <taxon>Cnidaria</taxon>
        <taxon>Anthozoa</taxon>
        <taxon>Octocorallia</taxon>
        <taxon>Malacalcyonacea</taxon>
        <taxon>Plexauridae</taxon>
        <taxon>Paramuricea</taxon>
    </lineage>
</organism>
<evidence type="ECO:0000313" key="2">
    <source>
        <dbReference type="EMBL" id="CAB4040701.1"/>
    </source>
</evidence>
<keyword evidence="3" id="KW-1185">Reference proteome</keyword>
<gene>
    <name evidence="2" type="ORF">PACLA_8A031549</name>
</gene>
<dbReference type="Proteomes" id="UP001152795">
    <property type="component" value="Unassembled WGS sequence"/>
</dbReference>
<feature type="domain" description="DUF6589" evidence="1">
    <location>
        <begin position="97"/>
        <end position="572"/>
    </location>
</feature>
<dbReference type="Pfam" id="PF20231">
    <property type="entry name" value="DUF6589"/>
    <property type="match status" value="1"/>
</dbReference>
<sequence>MMKKCHQSSPAIQKYPDKIGAAEEITFDSKIDTEEIDSKGFKLCFDNVDTHVEVHDMTEEYQNIDTHECAIAFVPNRVTNNVLSMDSPQGSLKDLENANLLCSREEYDLHRDNLLILVERIITADIKCLQFLKNDIVKHIIHALSREMAQEEMPHGMSKTFLDVLPANENDNDGIIDIMKSLQKYQAFAGDDEQREYKEQIVVGDQLSVERGTNAKFQLANGFTPEQRFENMHFEAADFHSEMKFMQLCMDNFYKAGCNDRCSDKVLINRRNVTTEVKKRYAACRKFLEVELESRVLAATLTVLDVQNLDDQPDEDILPSSLKNGSKTDKKQFLHKLSGTVVDKFIINKEAVIRAVQQKVDLEEELSKIVKTDDGKFKCQELSCTKLFQYNGKRKKDHERKVHGIQHAVRSMVTDDPIDNDDMYNFQCSLLEYLMFWRNFTDATSERDGPRIVRCWKLFLLYLKADGASSRKYCLEGLYLLFQIKCLLSPREAYRLVWNRSVKRKTGLGGNIPIDLAMEHYIRIVRLLKRKLGPNQTNKHTLQRYMKALSFTKSLLEDFDESTCIIKRSGKHTKKSDATDRTKIVQELMKSNAF</sequence>
<comment type="caution">
    <text evidence="2">The sequence shown here is derived from an EMBL/GenBank/DDBJ whole genome shotgun (WGS) entry which is preliminary data.</text>
</comment>
<accession>A0A6S7KBD4</accession>
<name>A0A6S7KBD4_PARCT</name>
<feature type="non-terminal residue" evidence="2">
    <location>
        <position position="594"/>
    </location>
</feature>
<dbReference type="AlphaFoldDB" id="A0A6S7KBD4"/>
<evidence type="ECO:0000259" key="1">
    <source>
        <dbReference type="Pfam" id="PF20231"/>
    </source>
</evidence>
<dbReference type="EMBL" id="CACRXK020027139">
    <property type="protein sequence ID" value="CAB4040701.1"/>
    <property type="molecule type" value="Genomic_DNA"/>
</dbReference>
<dbReference type="InterPro" id="IPR046496">
    <property type="entry name" value="DUF6589"/>
</dbReference>